<dbReference type="OrthoDB" id="9770545at2"/>
<reference evidence="3 4" key="1">
    <citation type="submission" date="2011-04" db="EMBL/GenBank/DDBJ databases">
        <title>The Genome Sequence of Clostridium citroniae WAL-19142.</title>
        <authorList>
            <consortium name="The Broad Institute Genome Sequencing Platform"/>
            <person name="Earl A."/>
            <person name="Ward D."/>
            <person name="Feldgarden M."/>
            <person name="Gevers D."/>
            <person name="Warren Y.A."/>
            <person name="Tyrrell K.L."/>
            <person name="Citron D.M."/>
            <person name="Goldstein E.J."/>
            <person name="Daigneault M."/>
            <person name="Allen-Vercoe E."/>
            <person name="Young S.K."/>
            <person name="Zeng Q."/>
            <person name="Gargeya S."/>
            <person name="Fitzgerald M."/>
            <person name="Haas B."/>
            <person name="Abouelleil A."/>
            <person name="Alvarado L."/>
            <person name="Arachchi H.M."/>
            <person name="Berlin A."/>
            <person name="Brown A."/>
            <person name="Chapman S.B."/>
            <person name="Chen Z."/>
            <person name="Dunbar C."/>
            <person name="Freedman E."/>
            <person name="Gearin G."/>
            <person name="Gellesch M."/>
            <person name="Goldberg J."/>
            <person name="Griggs A."/>
            <person name="Gujja S."/>
            <person name="Heilman E.R."/>
            <person name="Heiman D."/>
            <person name="Howarth C."/>
            <person name="Larson L."/>
            <person name="Lui A."/>
            <person name="MacDonald P.J."/>
            <person name="Mehta T."/>
            <person name="Montmayeur A."/>
            <person name="Murphy C."/>
            <person name="Neiman D."/>
            <person name="Pearson M."/>
            <person name="Priest M."/>
            <person name="Roberts A."/>
            <person name="Saif S."/>
            <person name="Shea T."/>
            <person name="Shenoy N."/>
            <person name="Sisk P."/>
            <person name="Stolte C."/>
            <person name="Sykes S."/>
            <person name="White J."/>
            <person name="Yandava C."/>
            <person name="Wortman J."/>
            <person name="Nusbaum C."/>
            <person name="Birren B."/>
        </authorList>
    </citation>
    <scope>NUCLEOTIDE SEQUENCE [LARGE SCALE GENOMIC DNA]</scope>
    <source>
        <strain evidence="3 4">WAL-19142</strain>
    </source>
</reference>
<evidence type="ECO:0000259" key="1">
    <source>
        <dbReference type="Pfam" id="PF09861"/>
    </source>
</evidence>
<comment type="caution">
    <text evidence="3">The sequence shown here is derived from an EMBL/GenBank/DDBJ whole genome shotgun (WGS) entry which is preliminary data.</text>
</comment>
<dbReference type="Gene3D" id="3.90.226.30">
    <property type="match status" value="1"/>
</dbReference>
<dbReference type="InterPro" id="IPR048068">
    <property type="entry name" value="LarA-like"/>
</dbReference>
<dbReference type="InterPro" id="IPR018657">
    <property type="entry name" value="LarA-like_N"/>
</dbReference>
<accession>A0A0J9CFM2</accession>
<gene>
    <name evidence="3" type="ORF">HMPREF9470_00793</name>
</gene>
<sequence length="424" mass="46594">MMISLPYGNEMVEMEVPDQCFIGMIDPPKAQPAEYPEQEIRYAIEHPTGGRGLEDIISPDQKIAVIVDDGSRPTPISTILPVLMEKLTDCGARPEHIKIVIALGSHRYMTEEEMRERVGDTIYDTYPVMNSEFRDPEHLVYIGDTEEGAPLMATSAIMDAQVRIGVGNLVPHPVMGWGGGGKIIFPGVAGEDTVSYFHLKASLYDENMFGRNTTPIRDMMEGWVRRIGLDFIINTILTPELKLCRVVAGDYIKAHREGVRIGRTILGSKVTEKADVVIVSSHPADQDFWQSPKAMYGAEPALKGDRGGTIIMISPNHEGIGPHPEYPEYMSRDDGDDIVRACIAGEEIPGDRLAIAVGNSMSKMRRRRKLVVVGGGVTAEQMAQCGCKYYPLSALQQAVDDAVAEYEDCRVAAMSGGADAFLYE</sequence>
<feature type="domain" description="LarA-like N-terminal" evidence="1">
    <location>
        <begin position="7"/>
        <end position="203"/>
    </location>
</feature>
<dbReference type="InterPro" id="IPR043166">
    <property type="entry name" value="LarA-like_C"/>
</dbReference>
<dbReference type="NCBIfam" id="NF033504">
    <property type="entry name" value="Ni_dep_LarA"/>
    <property type="match status" value="1"/>
</dbReference>
<dbReference type="PANTHER" id="PTHR33171">
    <property type="entry name" value="LAR_N DOMAIN-CONTAINING PROTEIN"/>
    <property type="match status" value="1"/>
</dbReference>
<dbReference type="EMBL" id="ADLK01000002">
    <property type="protein sequence ID" value="KMW24028.1"/>
    <property type="molecule type" value="Genomic_DNA"/>
</dbReference>
<dbReference type="PATRIC" id="fig|742734.4.peg.842"/>
<dbReference type="GeneID" id="93166530"/>
<dbReference type="RefSeq" id="WP_007862553.1">
    <property type="nucleotide sequence ID" value="NZ_KQ235875.1"/>
</dbReference>
<protein>
    <submittedName>
        <fullName evidence="3">Uncharacterized protein</fullName>
    </submittedName>
</protein>
<dbReference type="InterPro" id="IPR047926">
    <property type="entry name" value="Ni_dep_LarA"/>
</dbReference>
<organism evidence="3 4">
    <name type="scientific">[Clostridium] citroniae WAL-19142</name>
    <dbReference type="NCBI Taxonomy" id="742734"/>
    <lineage>
        <taxon>Bacteria</taxon>
        <taxon>Bacillati</taxon>
        <taxon>Bacillota</taxon>
        <taxon>Clostridia</taxon>
        <taxon>Lachnospirales</taxon>
        <taxon>Lachnospiraceae</taxon>
        <taxon>Enterocloster</taxon>
    </lineage>
</organism>
<dbReference type="Proteomes" id="UP000037392">
    <property type="component" value="Unassembled WGS sequence"/>
</dbReference>
<evidence type="ECO:0000259" key="2">
    <source>
        <dbReference type="Pfam" id="PF21113"/>
    </source>
</evidence>
<dbReference type="AlphaFoldDB" id="A0A0J9CFM2"/>
<dbReference type="InterPro" id="IPR048520">
    <property type="entry name" value="LarA_C"/>
</dbReference>
<dbReference type="Gene3D" id="3.40.50.11440">
    <property type="match status" value="1"/>
</dbReference>
<evidence type="ECO:0000313" key="3">
    <source>
        <dbReference type="EMBL" id="KMW24028.1"/>
    </source>
</evidence>
<dbReference type="GO" id="GO:0050043">
    <property type="term" value="F:lactate racemase activity"/>
    <property type="evidence" value="ECO:0007669"/>
    <property type="project" value="InterPro"/>
</dbReference>
<feature type="domain" description="Lactate racemase C-terminal" evidence="2">
    <location>
        <begin position="272"/>
        <end position="343"/>
    </location>
</feature>
<dbReference type="Pfam" id="PF09861">
    <property type="entry name" value="Lar_N"/>
    <property type="match status" value="1"/>
</dbReference>
<evidence type="ECO:0000313" key="4">
    <source>
        <dbReference type="Proteomes" id="UP000037392"/>
    </source>
</evidence>
<name>A0A0J9CFM2_9FIRM</name>
<proteinExistence type="predicted"/>
<dbReference type="PANTHER" id="PTHR33171:SF17">
    <property type="entry name" value="LARA-LIKE N-TERMINAL DOMAIN-CONTAINING PROTEIN"/>
    <property type="match status" value="1"/>
</dbReference>
<dbReference type="Pfam" id="PF21113">
    <property type="entry name" value="LarA_C"/>
    <property type="match status" value="1"/>
</dbReference>